<name>A0A1X1VXA9_MYCGS</name>
<keyword evidence="2" id="KW-1185">Reference proteome</keyword>
<dbReference type="EMBL" id="LQOX01000061">
    <property type="protein sequence ID" value="ORV74321.1"/>
    <property type="molecule type" value="Genomic_DNA"/>
</dbReference>
<proteinExistence type="predicted"/>
<reference evidence="1 2" key="1">
    <citation type="submission" date="2016-01" db="EMBL/GenBank/DDBJ databases">
        <title>The new phylogeny of the genus Mycobacterium.</title>
        <authorList>
            <person name="Tarcisio F."/>
            <person name="Conor M."/>
            <person name="Antonella G."/>
            <person name="Elisabetta G."/>
            <person name="Giulia F.S."/>
            <person name="Sara T."/>
            <person name="Anna F."/>
            <person name="Clotilde B."/>
            <person name="Roberto B."/>
            <person name="Veronica D.S."/>
            <person name="Fabio R."/>
            <person name="Monica P."/>
            <person name="Olivier J."/>
            <person name="Enrico T."/>
            <person name="Nicola S."/>
        </authorList>
    </citation>
    <scope>NUCLEOTIDE SEQUENCE [LARGE SCALE GENOMIC DNA]</scope>
    <source>
        <strain evidence="1 2">DSM 43505</strain>
    </source>
</reference>
<gene>
    <name evidence="1" type="ORF">AWC07_25260</name>
</gene>
<evidence type="ECO:0000313" key="2">
    <source>
        <dbReference type="Proteomes" id="UP000193738"/>
    </source>
</evidence>
<dbReference type="AlphaFoldDB" id="A0A1X1VXA9"/>
<organism evidence="1 2">
    <name type="scientific">Mycobacterium gastri</name>
    <dbReference type="NCBI Taxonomy" id="1777"/>
    <lineage>
        <taxon>Bacteria</taxon>
        <taxon>Bacillati</taxon>
        <taxon>Actinomycetota</taxon>
        <taxon>Actinomycetes</taxon>
        <taxon>Mycobacteriales</taxon>
        <taxon>Mycobacteriaceae</taxon>
        <taxon>Mycobacterium</taxon>
    </lineage>
</organism>
<dbReference type="STRING" id="1777.AWC07_25260"/>
<comment type="caution">
    <text evidence="1">The sequence shown here is derived from an EMBL/GenBank/DDBJ whole genome shotgun (WGS) entry which is preliminary data.</text>
</comment>
<protein>
    <submittedName>
        <fullName evidence="1">Uncharacterized protein</fullName>
    </submittedName>
</protein>
<dbReference type="Proteomes" id="UP000193738">
    <property type="component" value="Unassembled WGS sequence"/>
</dbReference>
<sequence length="70" mass="7334">MAASQIGENDGARVGYGFITWSLARNPGLLDTALAQQPATIMLSFGDLTPFADRIRAAGVPLTAQVQTVT</sequence>
<evidence type="ECO:0000313" key="1">
    <source>
        <dbReference type="EMBL" id="ORV74321.1"/>
    </source>
</evidence>
<accession>A0A1X1VXA9</accession>